<dbReference type="Gene3D" id="1.25.40.10">
    <property type="entry name" value="Tetratricopeptide repeat domain"/>
    <property type="match status" value="1"/>
</dbReference>
<evidence type="ECO:0000313" key="3">
    <source>
        <dbReference type="EMBL" id="MBD2722585.1"/>
    </source>
</evidence>
<evidence type="ECO:0000256" key="2">
    <source>
        <dbReference type="ARBA" id="ARBA00022840"/>
    </source>
</evidence>
<evidence type="ECO:0000313" key="4">
    <source>
        <dbReference type="Proteomes" id="UP000606003"/>
    </source>
</evidence>
<reference evidence="3 4" key="1">
    <citation type="submission" date="2020-09" db="EMBL/GenBank/DDBJ databases">
        <authorList>
            <person name="Kim M.K."/>
        </authorList>
    </citation>
    <scope>NUCLEOTIDE SEQUENCE [LARGE SCALE GENOMIC DNA]</scope>
    <source>
        <strain evidence="3 4">BT189</strain>
    </source>
</reference>
<dbReference type="Gene3D" id="3.30.420.40">
    <property type="match status" value="2"/>
</dbReference>
<proteinExistence type="predicted"/>
<dbReference type="Proteomes" id="UP000606003">
    <property type="component" value="Unassembled WGS sequence"/>
</dbReference>
<dbReference type="InterPro" id="IPR013126">
    <property type="entry name" value="Hsp_70_fam"/>
</dbReference>
<dbReference type="SUPFAM" id="SSF53067">
    <property type="entry name" value="Actin-like ATPase domain"/>
    <property type="match status" value="2"/>
</dbReference>
<dbReference type="InterPro" id="IPR043129">
    <property type="entry name" value="ATPase_NBD"/>
</dbReference>
<keyword evidence="4" id="KW-1185">Reference proteome</keyword>
<dbReference type="RefSeq" id="WP_190924311.1">
    <property type="nucleotide sequence ID" value="NZ_JACXAC010000003.1"/>
</dbReference>
<accession>A0ABR8JU13</accession>
<dbReference type="EMBL" id="JACXAC010000003">
    <property type="protein sequence ID" value="MBD2722585.1"/>
    <property type="molecule type" value="Genomic_DNA"/>
</dbReference>
<organism evidence="3 4">
    <name type="scientific">Hymenobacter armeniacus</name>
    <dbReference type="NCBI Taxonomy" id="2771358"/>
    <lineage>
        <taxon>Bacteria</taxon>
        <taxon>Pseudomonadati</taxon>
        <taxon>Bacteroidota</taxon>
        <taxon>Cytophagia</taxon>
        <taxon>Cytophagales</taxon>
        <taxon>Hymenobacteraceae</taxon>
        <taxon>Hymenobacter</taxon>
    </lineage>
</organism>
<dbReference type="Pfam" id="PF00012">
    <property type="entry name" value="HSP70"/>
    <property type="match status" value="2"/>
</dbReference>
<dbReference type="InterPro" id="IPR011990">
    <property type="entry name" value="TPR-like_helical_dom_sf"/>
</dbReference>
<comment type="caution">
    <text evidence="3">The sequence shown here is derived from an EMBL/GenBank/DDBJ whole genome shotgun (WGS) entry which is preliminary data.</text>
</comment>
<dbReference type="Gene3D" id="3.90.640.10">
    <property type="entry name" value="Actin, Chain A, domain 4"/>
    <property type="match status" value="1"/>
</dbReference>
<evidence type="ECO:0000256" key="1">
    <source>
        <dbReference type="ARBA" id="ARBA00022741"/>
    </source>
</evidence>
<dbReference type="InterPro" id="IPR029047">
    <property type="entry name" value="HSP70_peptide-bd_sf"/>
</dbReference>
<keyword evidence="1" id="KW-0547">Nucleotide-binding</keyword>
<dbReference type="Gene3D" id="2.60.34.10">
    <property type="entry name" value="Substrate Binding Domain Of DNAk, Chain A, domain 1"/>
    <property type="match status" value="1"/>
</dbReference>
<protein>
    <submittedName>
        <fullName evidence="3">Hsp70 family protein</fullName>
    </submittedName>
</protein>
<sequence>MSSTSTALTIQSLFPAVRNAGIGQSGTTAGKVFVGIDFGTSTTVISVAQLIGGPEAPIQVQPVWTEQLQADGIGTESADKLPSVIAWNGEKLLIGNGAAELKHQLKRGVNVWYSFKMELGEDLGSKYFNSELKRNHPVATILKPTDAATVFFTYLKKQLDQHLDKLGSRPQVEYAVSIPASFEANQRRDLLDSLAAAGIKLGSQALIDEPNAAFLSYLVASTATERGAQLLLTPDYPIHLLVFDFGAGTCDVSVLEVGTALQGTYSKNLAISRFEKLGGDDVDRLIALRVLLPQLLEENGVSIKDFRTPQINKGILPRLLKAAEELKIRLCKQVAMEMQTASELPMVAGSETAVTLGTPIEVFLPKHQLTLKQPRLSYREFRELMGTFTGKAGRTTARQEGQDEFVSIFSPVESALKKAGLAKSEVDYVLLIGGSAKNPYIQQALAAYFDDSELIIPQDLQTHVAAGAAIHSLIYNGFGKNIIQPIVSEPLLIVTKGGQPEVLVKAGTRIPCEPVVLDELVTQRDGQAQIEIPICVSSTDKVLQVLKVFAPANQPFKAGTPIRLECSISADKLVHVQATVNGQVVRVEPMNPFANRALSTAERMLYQAERNANIAAEQQGGKPAQSTLYKLFQAYEFADNHLRAAETLELIQELYPTNDYHNNIGYHYDMAGHRDKGQHWYEQAYLRSPAPVTAFNLAMSFRYTKPARYEELMEEVLRMDPSYPYAPHYYGEHLMKRGDGRGRPLVQKAFDIFNARFEAGTLGSNDYHRLADCARILGDKATAERVESSAPTRQEKGLYDDENLAQLRDNTGLAKL</sequence>
<dbReference type="SUPFAM" id="SSF100920">
    <property type="entry name" value="Heat shock protein 70kD (HSP70), peptide-binding domain"/>
    <property type="match status" value="1"/>
</dbReference>
<name>A0ABR8JU13_9BACT</name>
<dbReference type="PANTHER" id="PTHR19375">
    <property type="entry name" value="HEAT SHOCK PROTEIN 70KDA"/>
    <property type="match status" value="1"/>
</dbReference>
<gene>
    <name evidence="3" type="ORF">IC234_10650</name>
</gene>
<keyword evidence="2" id="KW-0067">ATP-binding</keyword>